<gene>
    <name evidence="2" type="ORF">SAMN05444362_10778</name>
</gene>
<dbReference type="Pfam" id="PF13566">
    <property type="entry name" value="DUF4130"/>
    <property type="match status" value="1"/>
</dbReference>
<dbReference type="Proteomes" id="UP000184480">
    <property type="component" value="Unassembled WGS sequence"/>
</dbReference>
<dbReference type="InterPro" id="IPR023875">
    <property type="entry name" value="DNA_repair_put"/>
</dbReference>
<dbReference type="RefSeq" id="WP_062179415.1">
    <property type="nucleotide sequence ID" value="NZ_BBXL01000007.1"/>
</dbReference>
<keyword evidence="3" id="KW-1185">Reference proteome</keyword>
<feature type="domain" description="DUF4130" evidence="1">
    <location>
        <begin position="85"/>
        <end position="251"/>
    </location>
</feature>
<name>A0A1M5C8X0_9BACT</name>
<proteinExistence type="predicted"/>
<dbReference type="AlphaFoldDB" id="A0A1M5C8X0"/>
<organism evidence="2 3">
    <name type="scientific">Dysgonomonas macrotermitis</name>
    <dbReference type="NCBI Taxonomy" id="1346286"/>
    <lineage>
        <taxon>Bacteria</taxon>
        <taxon>Pseudomonadati</taxon>
        <taxon>Bacteroidota</taxon>
        <taxon>Bacteroidia</taxon>
        <taxon>Bacteroidales</taxon>
        <taxon>Dysgonomonadaceae</taxon>
        <taxon>Dysgonomonas</taxon>
    </lineage>
</organism>
<reference evidence="3" key="1">
    <citation type="submission" date="2016-11" db="EMBL/GenBank/DDBJ databases">
        <authorList>
            <person name="Varghese N."/>
            <person name="Submissions S."/>
        </authorList>
    </citation>
    <scope>NUCLEOTIDE SEQUENCE [LARGE SCALE GENOMIC DNA]</scope>
    <source>
        <strain evidence="3">DSM 27370</strain>
    </source>
</reference>
<dbReference type="EMBL" id="FQUC01000007">
    <property type="protein sequence ID" value="SHF51234.1"/>
    <property type="molecule type" value="Genomic_DNA"/>
</dbReference>
<dbReference type="STRING" id="1346286.SAMN05444362_10778"/>
<dbReference type="OrthoDB" id="5290748at2"/>
<accession>A0A1M5C8X0</accession>
<dbReference type="NCBIfam" id="TIGR03915">
    <property type="entry name" value="SAM_7_link_chp"/>
    <property type="match status" value="1"/>
</dbReference>
<evidence type="ECO:0000313" key="3">
    <source>
        <dbReference type="Proteomes" id="UP000184480"/>
    </source>
</evidence>
<dbReference type="InterPro" id="IPR025404">
    <property type="entry name" value="DUF4130"/>
</dbReference>
<protein>
    <submittedName>
        <fullName evidence="2">Probable DNA metabolism protein</fullName>
    </submittedName>
</protein>
<sequence length="253" mass="29873">MLVFFYDKTFEGLLTAVFDAYSRKTFPDKLLGEGDIAPLFMDDSYTVLTQEDKSVRVWTALEKKLSKLACNMITHAWLSEAEGCDDLLFRYIRKAIDSKVSIETNFGDSDVLEIHQIARKVSHEAQYLRMFVRFQKAADDIFFAPVSPVYNALPIAVDHFTDRFADQKWVIYDLKRKYGYYYDLKTTSEITLTDDNHLLSGKLDENLMAEDEKLFQELWKGYFKSMTIKERINLRLQRQHMPKRFWKYLTEKQ</sequence>
<evidence type="ECO:0000313" key="2">
    <source>
        <dbReference type="EMBL" id="SHF51234.1"/>
    </source>
</evidence>
<evidence type="ECO:0000259" key="1">
    <source>
        <dbReference type="Pfam" id="PF13566"/>
    </source>
</evidence>